<keyword evidence="2" id="KW-1185">Reference proteome</keyword>
<dbReference type="Proteomes" id="UP001201163">
    <property type="component" value="Unassembled WGS sequence"/>
</dbReference>
<sequence>MSPAGDDEQFFRECKGSVRDSWTVEGPPLPEWDRYRSPEGICLMRNEKADWSLQRQSLNQSYVPRDGFVIFCKPLSVLTPIVRSINTSYPGRQVATTEFTEIQRRDEYIDARDRQIIPDNVRLFPAPAATPPGPTTTIYATGSSTDASNDHMNHNFPHSPLYLFLPRLFSTRGEGSDYLAAHDAKASYLGCIIATVSTDKMRKDPKLDLLNLPVIHFVKDQPRA</sequence>
<accession>A0AAD4LKE8</accession>
<gene>
    <name evidence="1" type="ORF">EDB92DRAFT_1815199</name>
</gene>
<comment type="caution">
    <text evidence="1">The sequence shown here is derived from an EMBL/GenBank/DDBJ whole genome shotgun (WGS) entry which is preliminary data.</text>
</comment>
<proteinExistence type="predicted"/>
<dbReference type="EMBL" id="JAKELL010000015">
    <property type="protein sequence ID" value="KAH8994276.1"/>
    <property type="molecule type" value="Genomic_DNA"/>
</dbReference>
<evidence type="ECO:0000313" key="1">
    <source>
        <dbReference type="EMBL" id="KAH8994276.1"/>
    </source>
</evidence>
<organism evidence="1 2">
    <name type="scientific">Lactarius akahatsu</name>
    <dbReference type="NCBI Taxonomy" id="416441"/>
    <lineage>
        <taxon>Eukaryota</taxon>
        <taxon>Fungi</taxon>
        <taxon>Dikarya</taxon>
        <taxon>Basidiomycota</taxon>
        <taxon>Agaricomycotina</taxon>
        <taxon>Agaricomycetes</taxon>
        <taxon>Russulales</taxon>
        <taxon>Russulaceae</taxon>
        <taxon>Lactarius</taxon>
    </lineage>
</organism>
<protein>
    <submittedName>
        <fullName evidence="1">Uncharacterized protein</fullName>
    </submittedName>
</protein>
<dbReference type="AlphaFoldDB" id="A0AAD4LKE8"/>
<name>A0AAD4LKE8_9AGAM</name>
<reference evidence="1" key="1">
    <citation type="submission" date="2022-01" db="EMBL/GenBank/DDBJ databases">
        <title>Comparative genomics reveals a dynamic genome evolution in the ectomycorrhizal milk-cap (Lactarius) mushrooms.</title>
        <authorList>
            <consortium name="DOE Joint Genome Institute"/>
            <person name="Lebreton A."/>
            <person name="Tang N."/>
            <person name="Kuo A."/>
            <person name="LaButti K."/>
            <person name="Drula E."/>
            <person name="Barry K."/>
            <person name="Clum A."/>
            <person name="Lipzen A."/>
            <person name="Mousain D."/>
            <person name="Ng V."/>
            <person name="Wang R."/>
            <person name="Wang X."/>
            <person name="Dai Y."/>
            <person name="Henrissat B."/>
            <person name="Grigoriev I.V."/>
            <person name="Guerin-Laguette A."/>
            <person name="Yu F."/>
            <person name="Martin F.M."/>
        </authorList>
    </citation>
    <scope>NUCLEOTIDE SEQUENCE</scope>
    <source>
        <strain evidence="1">QP</strain>
    </source>
</reference>
<evidence type="ECO:0000313" key="2">
    <source>
        <dbReference type="Proteomes" id="UP001201163"/>
    </source>
</evidence>